<evidence type="ECO:0000256" key="2">
    <source>
        <dbReference type="ARBA" id="ARBA00006991"/>
    </source>
</evidence>
<dbReference type="AlphaFoldDB" id="A0A850VGS2"/>
<evidence type="ECO:0000256" key="5">
    <source>
        <dbReference type="ARBA" id="ARBA00022771"/>
    </source>
</evidence>
<keyword evidence="8" id="KW-0238">DNA-binding</keyword>
<keyword evidence="14" id="KW-1185">Reference proteome</keyword>
<proteinExistence type="inferred from homology"/>
<dbReference type="FunFam" id="3.30.160.60:FF:000990">
    <property type="entry name" value="zinc finger protein 629 isoform X2"/>
    <property type="match status" value="1"/>
</dbReference>
<comment type="similarity">
    <text evidence="2">Belongs to the krueppel C2H2-type zinc-finger protein family.</text>
</comment>
<evidence type="ECO:0000259" key="12">
    <source>
        <dbReference type="PROSITE" id="PS50157"/>
    </source>
</evidence>
<keyword evidence="5 11" id="KW-0863">Zinc-finger</keyword>
<dbReference type="InterPro" id="IPR013087">
    <property type="entry name" value="Znf_C2H2_type"/>
</dbReference>
<sequence>LISHQHLHTGEKPYKCLECGKSFSWSSSLITHQHLHTWEQPYNCGECRKSFRRSSCLIHYQMICHGASPKGVGGK</sequence>
<evidence type="ECO:0000256" key="10">
    <source>
        <dbReference type="ARBA" id="ARBA00023242"/>
    </source>
</evidence>
<dbReference type="PROSITE" id="PS00028">
    <property type="entry name" value="ZINC_FINGER_C2H2_1"/>
    <property type="match status" value="1"/>
</dbReference>
<evidence type="ECO:0000256" key="8">
    <source>
        <dbReference type="ARBA" id="ARBA00023125"/>
    </source>
</evidence>
<feature type="non-terminal residue" evidence="13">
    <location>
        <position position="75"/>
    </location>
</feature>
<protein>
    <submittedName>
        <fullName evidence="13">ZNF3 protein</fullName>
    </submittedName>
</protein>
<organism evidence="13 14">
    <name type="scientific">Chloropsis hardwickii</name>
    <dbReference type="NCBI Taxonomy" id="667144"/>
    <lineage>
        <taxon>Eukaryota</taxon>
        <taxon>Metazoa</taxon>
        <taxon>Chordata</taxon>
        <taxon>Craniata</taxon>
        <taxon>Vertebrata</taxon>
        <taxon>Euteleostomi</taxon>
        <taxon>Archelosauria</taxon>
        <taxon>Archosauria</taxon>
        <taxon>Dinosauria</taxon>
        <taxon>Saurischia</taxon>
        <taxon>Theropoda</taxon>
        <taxon>Coelurosauria</taxon>
        <taxon>Aves</taxon>
        <taxon>Neognathae</taxon>
        <taxon>Neoaves</taxon>
        <taxon>Telluraves</taxon>
        <taxon>Australaves</taxon>
        <taxon>Passeriformes</taxon>
        <taxon>Corvoidea</taxon>
        <taxon>Irenidae</taxon>
        <taxon>Chloropsis</taxon>
    </lineage>
</organism>
<keyword evidence="10" id="KW-0539">Nucleus</keyword>
<dbReference type="EMBL" id="WEIW01003646">
    <property type="protein sequence ID" value="NWH41204.1"/>
    <property type="molecule type" value="Genomic_DNA"/>
</dbReference>
<dbReference type="GO" id="GO:0000981">
    <property type="term" value="F:DNA-binding transcription factor activity, RNA polymerase II-specific"/>
    <property type="evidence" value="ECO:0007669"/>
    <property type="project" value="TreeGrafter"/>
</dbReference>
<dbReference type="OrthoDB" id="9439903at2759"/>
<evidence type="ECO:0000313" key="14">
    <source>
        <dbReference type="Proteomes" id="UP000640999"/>
    </source>
</evidence>
<evidence type="ECO:0000256" key="11">
    <source>
        <dbReference type="PROSITE-ProRule" id="PRU00042"/>
    </source>
</evidence>
<dbReference type="PANTHER" id="PTHR23226">
    <property type="entry name" value="ZINC FINGER AND SCAN DOMAIN-CONTAINING"/>
    <property type="match status" value="1"/>
</dbReference>
<accession>A0A850VGS2</accession>
<evidence type="ECO:0000256" key="3">
    <source>
        <dbReference type="ARBA" id="ARBA00022723"/>
    </source>
</evidence>
<evidence type="ECO:0000256" key="7">
    <source>
        <dbReference type="ARBA" id="ARBA00023015"/>
    </source>
</evidence>
<dbReference type="SMART" id="SM00355">
    <property type="entry name" value="ZnF_C2H2"/>
    <property type="match status" value="2"/>
</dbReference>
<evidence type="ECO:0000313" key="13">
    <source>
        <dbReference type="EMBL" id="NWH41204.1"/>
    </source>
</evidence>
<evidence type="ECO:0000256" key="6">
    <source>
        <dbReference type="ARBA" id="ARBA00022833"/>
    </source>
</evidence>
<feature type="non-terminal residue" evidence="13">
    <location>
        <position position="1"/>
    </location>
</feature>
<comment type="subcellular location">
    <subcellularLocation>
        <location evidence="1">Nucleus</location>
    </subcellularLocation>
</comment>
<reference evidence="13" key="1">
    <citation type="submission" date="2019-10" db="EMBL/GenBank/DDBJ databases">
        <title>Bird 10,000 Genomes (B10K) Project - Family phase.</title>
        <authorList>
            <person name="Zhang G."/>
        </authorList>
    </citation>
    <scope>NUCLEOTIDE SEQUENCE</scope>
    <source>
        <strain evidence="13">B10K-IZ-033-78</strain>
        <tissue evidence="13">Muscle</tissue>
    </source>
</reference>
<dbReference type="Proteomes" id="UP000640999">
    <property type="component" value="Unassembled WGS sequence"/>
</dbReference>
<feature type="domain" description="C2H2-type" evidence="12">
    <location>
        <begin position="42"/>
        <end position="69"/>
    </location>
</feature>
<dbReference type="SUPFAM" id="SSF57667">
    <property type="entry name" value="beta-beta-alpha zinc fingers"/>
    <property type="match status" value="1"/>
</dbReference>
<dbReference type="PROSITE" id="PS50157">
    <property type="entry name" value="ZINC_FINGER_C2H2_2"/>
    <property type="match status" value="2"/>
</dbReference>
<dbReference type="GO" id="GO:0008270">
    <property type="term" value="F:zinc ion binding"/>
    <property type="evidence" value="ECO:0007669"/>
    <property type="project" value="UniProtKB-KW"/>
</dbReference>
<dbReference type="FunFam" id="3.30.160.60:FF:000176">
    <property type="entry name" value="zinc finger protein 70"/>
    <property type="match status" value="1"/>
</dbReference>
<evidence type="ECO:0000256" key="9">
    <source>
        <dbReference type="ARBA" id="ARBA00023163"/>
    </source>
</evidence>
<dbReference type="GO" id="GO:0005634">
    <property type="term" value="C:nucleus"/>
    <property type="evidence" value="ECO:0007669"/>
    <property type="project" value="UniProtKB-SubCell"/>
</dbReference>
<keyword evidence="3" id="KW-0479">Metal-binding</keyword>
<name>A0A850VGS2_9CORV</name>
<dbReference type="PANTHER" id="PTHR23226:SF416">
    <property type="entry name" value="FI01424P"/>
    <property type="match status" value="1"/>
</dbReference>
<keyword evidence="7" id="KW-0805">Transcription regulation</keyword>
<dbReference type="GO" id="GO:0000978">
    <property type="term" value="F:RNA polymerase II cis-regulatory region sequence-specific DNA binding"/>
    <property type="evidence" value="ECO:0007669"/>
    <property type="project" value="TreeGrafter"/>
</dbReference>
<evidence type="ECO:0000256" key="4">
    <source>
        <dbReference type="ARBA" id="ARBA00022737"/>
    </source>
</evidence>
<dbReference type="InterPro" id="IPR036236">
    <property type="entry name" value="Znf_C2H2_sf"/>
</dbReference>
<gene>
    <name evidence="13" type="primary">Znf3_0</name>
    <name evidence="13" type="ORF">CHLHAR_R14634</name>
</gene>
<feature type="domain" description="C2H2-type" evidence="12">
    <location>
        <begin position="14"/>
        <end position="41"/>
    </location>
</feature>
<keyword evidence="6" id="KW-0862">Zinc</keyword>
<keyword evidence="9" id="KW-0804">Transcription</keyword>
<dbReference type="Gene3D" id="3.30.160.60">
    <property type="entry name" value="Classic Zinc Finger"/>
    <property type="match status" value="2"/>
</dbReference>
<comment type="caution">
    <text evidence="13">The sequence shown here is derived from an EMBL/GenBank/DDBJ whole genome shotgun (WGS) entry which is preliminary data.</text>
</comment>
<keyword evidence="4" id="KW-0677">Repeat</keyword>
<evidence type="ECO:0000256" key="1">
    <source>
        <dbReference type="ARBA" id="ARBA00004123"/>
    </source>
</evidence>
<dbReference type="Pfam" id="PF00096">
    <property type="entry name" value="zf-C2H2"/>
    <property type="match status" value="1"/>
</dbReference>